<organism evidence="4 5">
    <name type="scientific">Alcanivorax sediminis</name>
    <dbReference type="NCBI Taxonomy" id="2663008"/>
    <lineage>
        <taxon>Bacteria</taxon>
        <taxon>Pseudomonadati</taxon>
        <taxon>Pseudomonadota</taxon>
        <taxon>Gammaproteobacteria</taxon>
        <taxon>Oceanospirillales</taxon>
        <taxon>Alcanivoracaceae</taxon>
        <taxon>Alcanivorax</taxon>
    </lineage>
</organism>
<dbReference type="Proteomes" id="UP000469421">
    <property type="component" value="Unassembled WGS sequence"/>
</dbReference>
<dbReference type="EMBL" id="WIRE01000001">
    <property type="protein sequence ID" value="MQX52539.1"/>
    <property type="molecule type" value="Genomic_DNA"/>
</dbReference>
<dbReference type="GO" id="GO:0047429">
    <property type="term" value="F:nucleoside triphosphate diphosphatase activity"/>
    <property type="evidence" value="ECO:0007669"/>
    <property type="project" value="InterPro"/>
</dbReference>
<evidence type="ECO:0000256" key="2">
    <source>
        <dbReference type="ARBA" id="ARBA00022801"/>
    </source>
</evidence>
<name>A0A6N7LQF9_9GAMM</name>
<proteinExistence type="inferred from homology"/>
<dbReference type="CDD" id="cd00515">
    <property type="entry name" value="HAM1"/>
    <property type="match status" value="1"/>
</dbReference>
<gene>
    <name evidence="4" type="ORF">GFN93_04720</name>
</gene>
<dbReference type="GO" id="GO:0005737">
    <property type="term" value="C:cytoplasm"/>
    <property type="evidence" value="ECO:0007669"/>
    <property type="project" value="TreeGrafter"/>
</dbReference>
<protein>
    <submittedName>
        <fullName evidence="4">Non-canonical purine NTP pyrophosphatase</fullName>
    </submittedName>
</protein>
<dbReference type="PANTHER" id="PTHR11067">
    <property type="entry name" value="INOSINE TRIPHOSPHATE PYROPHOSPHATASE/HAM1 PROTEIN"/>
    <property type="match status" value="1"/>
</dbReference>
<keyword evidence="3" id="KW-0546">Nucleotide metabolism</keyword>
<dbReference type="InterPro" id="IPR029001">
    <property type="entry name" value="ITPase-like_fam"/>
</dbReference>
<dbReference type="GO" id="GO:0009117">
    <property type="term" value="P:nucleotide metabolic process"/>
    <property type="evidence" value="ECO:0007669"/>
    <property type="project" value="UniProtKB-KW"/>
</dbReference>
<comment type="caution">
    <text evidence="4">The sequence shown here is derived from an EMBL/GenBank/DDBJ whole genome shotgun (WGS) entry which is preliminary data.</text>
</comment>
<reference evidence="4 5" key="1">
    <citation type="submission" date="2019-10" db="EMBL/GenBank/DDBJ databases">
        <title>Alcanivorax sp.PA15-N-34 draft genome sequence.</title>
        <authorList>
            <person name="Liao X."/>
            <person name="Shao Z."/>
        </authorList>
    </citation>
    <scope>NUCLEOTIDE SEQUENCE [LARGE SCALE GENOMIC DNA]</scope>
    <source>
        <strain evidence="4 5">PA15-N-34</strain>
    </source>
</reference>
<dbReference type="Pfam" id="PF01725">
    <property type="entry name" value="Ham1p_like"/>
    <property type="match status" value="1"/>
</dbReference>
<comment type="similarity">
    <text evidence="1">Belongs to the HAM1 NTPase family.</text>
</comment>
<accession>A0A6N7LQF9</accession>
<dbReference type="PANTHER" id="PTHR11067:SF9">
    <property type="entry name" value="INOSINE TRIPHOSPHATE PYROPHOSPHATASE"/>
    <property type="match status" value="1"/>
</dbReference>
<dbReference type="GO" id="GO:0009143">
    <property type="term" value="P:nucleoside triphosphate catabolic process"/>
    <property type="evidence" value="ECO:0007669"/>
    <property type="project" value="InterPro"/>
</dbReference>
<evidence type="ECO:0000256" key="1">
    <source>
        <dbReference type="ARBA" id="ARBA00008023"/>
    </source>
</evidence>
<dbReference type="SUPFAM" id="SSF52972">
    <property type="entry name" value="ITPase-like"/>
    <property type="match status" value="1"/>
</dbReference>
<evidence type="ECO:0000313" key="4">
    <source>
        <dbReference type="EMBL" id="MQX52539.1"/>
    </source>
</evidence>
<keyword evidence="5" id="KW-1185">Reference proteome</keyword>
<keyword evidence="2" id="KW-0378">Hydrolase</keyword>
<sequence length="186" mass="21096">MLEIRFLSQNQFKVAEAKAILKGAGVSVVPISSKVEELQTEDSKRLVKDKAIKAFRQVGRPLFVEHTGLYIDYMNGLPGGLTQIFWDNLQAEKFCEIFGVDSKNTLEAKTVIGFIDGQQFFLFEGSIRGTVPPEPRGDRSFQWDCVFVPDGYSSTFAEMGEQKHDISMRRRALDKFSEFLKKRGMV</sequence>
<dbReference type="Gene3D" id="3.90.950.10">
    <property type="match status" value="1"/>
</dbReference>
<evidence type="ECO:0000313" key="5">
    <source>
        <dbReference type="Proteomes" id="UP000469421"/>
    </source>
</evidence>
<dbReference type="InterPro" id="IPR002637">
    <property type="entry name" value="RdgB/HAM1"/>
</dbReference>
<dbReference type="AlphaFoldDB" id="A0A6N7LQF9"/>
<evidence type="ECO:0000256" key="3">
    <source>
        <dbReference type="ARBA" id="ARBA00023080"/>
    </source>
</evidence>